<proteinExistence type="predicted"/>
<keyword evidence="2" id="KW-1185">Reference proteome</keyword>
<evidence type="ECO:0000313" key="2">
    <source>
        <dbReference type="Proteomes" id="UP001367508"/>
    </source>
</evidence>
<dbReference type="AlphaFoldDB" id="A0AAN9PYW9"/>
<name>A0AAN9PYW9_CANGL</name>
<reference evidence="1 2" key="1">
    <citation type="submission" date="2024-01" db="EMBL/GenBank/DDBJ databases">
        <title>The genomes of 5 underutilized Papilionoideae crops provide insights into root nodulation and disease resistanc.</title>
        <authorList>
            <person name="Jiang F."/>
        </authorList>
    </citation>
    <scope>NUCLEOTIDE SEQUENCE [LARGE SCALE GENOMIC DNA]</scope>
    <source>
        <strain evidence="1">LVBAO_FW01</strain>
        <tissue evidence="1">Leaves</tissue>
    </source>
</reference>
<protein>
    <submittedName>
        <fullName evidence="1">Uncharacterized protein</fullName>
    </submittedName>
</protein>
<organism evidence="1 2">
    <name type="scientific">Canavalia gladiata</name>
    <name type="common">Sword bean</name>
    <name type="synonym">Dolichos gladiatus</name>
    <dbReference type="NCBI Taxonomy" id="3824"/>
    <lineage>
        <taxon>Eukaryota</taxon>
        <taxon>Viridiplantae</taxon>
        <taxon>Streptophyta</taxon>
        <taxon>Embryophyta</taxon>
        <taxon>Tracheophyta</taxon>
        <taxon>Spermatophyta</taxon>
        <taxon>Magnoliopsida</taxon>
        <taxon>eudicotyledons</taxon>
        <taxon>Gunneridae</taxon>
        <taxon>Pentapetalae</taxon>
        <taxon>rosids</taxon>
        <taxon>fabids</taxon>
        <taxon>Fabales</taxon>
        <taxon>Fabaceae</taxon>
        <taxon>Papilionoideae</taxon>
        <taxon>50 kb inversion clade</taxon>
        <taxon>NPAAA clade</taxon>
        <taxon>indigoferoid/millettioid clade</taxon>
        <taxon>Phaseoleae</taxon>
        <taxon>Canavalia</taxon>
    </lineage>
</organism>
<accession>A0AAN9PYW9</accession>
<comment type="caution">
    <text evidence="1">The sequence shown here is derived from an EMBL/GenBank/DDBJ whole genome shotgun (WGS) entry which is preliminary data.</text>
</comment>
<dbReference type="Proteomes" id="UP001367508">
    <property type="component" value="Unassembled WGS sequence"/>
</dbReference>
<evidence type="ECO:0000313" key="1">
    <source>
        <dbReference type="EMBL" id="KAK7315467.1"/>
    </source>
</evidence>
<dbReference type="EMBL" id="JAYMYQ010000008">
    <property type="protein sequence ID" value="KAK7315467.1"/>
    <property type="molecule type" value="Genomic_DNA"/>
</dbReference>
<sequence length="105" mass="11862">MQVFVFVLVPGRNYDRLYAVAPGGDTLVQSLRHDVWAYHNPDMVPQRSTSMGVRSKTTHHVKALAHALMDSAVSKRVDRIWIQRPLPYQVPQADLHTGLKTSEQA</sequence>
<gene>
    <name evidence="1" type="ORF">VNO77_34015</name>
</gene>